<protein>
    <submittedName>
        <fullName evidence="2">Uncharacterized protein</fullName>
    </submittedName>
</protein>
<reference evidence="2 3" key="1">
    <citation type="submission" date="2018-11" db="EMBL/GenBank/DDBJ databases">
        <title>Genome sequence of Apiotrichum porosum DSM 27194.</title>
        <authorList>
            <person name="Aliyu H."/>
            <person name="Gorte O."/>
            <person name="Ochsenreither K."/>
        </authorList>
    </citation>
    <scope>NUCLEOTIDE SEQUENCE [LARGE SCALE GENOMIC DNA]</scope>
    <source>
        <strain evidence="2 3">DSM 27194</strain>
    </source>
</reference>
<accession>A0A427XLT0</accession>
<dbReference type="Proteomes" id="UP000279236">
    <property type="component" value="Unassembled WGS sequence"/>
</dbReference>
<dbReference type="AlphaFoldDB" id="A0A427XLT0"/>
<dbReference type="RefSeq" id="XP_028474935.1">
    <property type="nucleotide sequence ID" value="XM_028624767.1"/>
</dbReference>
<comment type="caution">
    <text evidence="2">The sequence shown here is derived from an EMBL/GenBank/DDBJ whole genome shotgun (WGS) entry which is preliminary data.</text>
</comment>
<evidence type="ECO:0000313" key="3">
    <source>
        <dbReference type="Proteomes" id="UP000279236"/>
    </source>
</evidence>
<proteinExistence type="predicted"/>
<gene>
    <name evidence="2" type="ORF">EHS24_009486</name>
</gene>
<evidence type="ECO:0000313" key="2">
    <source>
        <dbReference type="EMBL" id="RSH79826.1"/>
    </source>
</evidence>
<organism evidence="2 3">
    <name type="scientific">Apiotrichum porosum</name>
    <dbReference type="NCBI Taxonomy" id="105984"/>
    <lineage>
        <taxon>Eukaryota</taxon>
        <taxon>Fungi</taxon>
        <taxon>Dikarya</taxon>
        <taxon>Basidiomycota</taxon>
        <taxon>Agaricomycotina</taxon>
        <taxon>Tremellomycetes</taxon>
        <taxon>Trichosporonales</taxon>
        <taxon>Trichosporonaceae</taxon>
        <taxon>Apiotrichum</taxon>
    </lineage>
</organism>
<name>A0A427XLT0_9TREE</name>
<keyword evidence="3" id="KW-1185">Reference proteome</keyword>
<feature type="compositionally biased region" description="Pro residues" evidence="1">
    <location>
        <begin position="108"/>
        <end position="123"/>
    </location>
</feature>
<evidence type="ECO:0000256" key="1">
    <source>
        <dbReference type="SAM" id="MobiDB-lite"/>
    </source>
</evidence>
<dbReference type="GeneID" id="39594029"/>
<dbReference type="EMBL" id="RSCE01000009">
    <property type="protein sequence ID" value="RSH79826.1"/>
    <property type="molecule type" value="Genomic_DNA"/>
</dbReference>
<sequence length="131" mass="14402">MSADRQLNPALHYIFQCINKAEDITADSMRDWLEDNEHDFSGQRRDLALRLVEFWKEITDDVHLLSTPTPSATGLTAQSPTLSRAAGLLRTTRIVRARPPTSAASPNCTPPGPARPRTLPPSPVQSSSKAQ</sequence>
<feature type="region of interest" description="Disordered" evidence="1">
    <location>
        <begin position="93"/>
        <end position="131"/>
    </location>
</feature>